<dbReference type="InterPro" id="IPR006076">
    <property type="entry name" value="FAD-dep_OxRdtase"/>
</dbReference>
<dbReference type="GO" id="GO:0016491">
    <property type="term" value="F:oxidoreductase activity"/>
    <property type="evidence" value="ECO:0007669"/>
    <property type="project" value="UniProtKB-KW"/>
</dbReference>
<evidence type="ECO:0000313" key="8">
    <source>
        <dbReference type="Proteomes" id="UP000709336"/>
    </source>
</evidence>
<evidence type="ECO:0000256" key="4">
    <source>
        <dbReference type="ARBA" id="ARBA00023002"/>
    </source>
</evidence>
<evidence type="ECO:0000256" key="5">
    <source>
        <dbReference type="ARBA" id="ARBA00037941"/>
    </source>
</evidence>
<comment type="cofactor">
    <cofactor evidence="1">
        <name>FAD</name>
        <dbReference type="ChEBI" id="CHEBI:57692"/>
    </cofactor>
</comment>
<keyword evidence="8" id="KW-1185">Reference proteome</keyword>
<feature type="domain" description="FAD dependent oxidoreductase" evidence="6">
    <location>
        <begin position="6"/>
        <end position="394"/>
    </location>
</feature>
<accession>A0ABX1R015</accession>
<dbReference type="EC" id="1.1.3.-" evidence="7"/>
<reference evidence="7 8" key="1">
    <citation type="submission" date="2020-03" db="EMBL/GenBank/DDBJ databases">
        <title>Alteromonas ponticola sp. nov., isolated from seawater.</title>
        <authorList>
            <person name="Yoon J.-H."/>
            <person name="Kim Y.-O."/>
        </authorList>
    </citation>
    <scope>NUCLEOTIDE SEQUENCE [LARGE SCALE GENOMIC DNA]</scope>
    <source>
        <strain evidence="7 8">MYP5</strain>
    </source>
</reference>
<dbReference type="Gene3D" id="3.50.50.60">
    <property type="entry name" value="FAD/NAD(P)-binding domain"/>
    <property type="match status" value="1"/>
</dbReference>
<dbReference type="PANTHER" id="PTHR43104">
    <property type="entry name" value="L-2-HYDROXYGLUTARATE DEHYDROGENASE, MITOCHONDRIAL"/>
    <property type="match status" value="1"/>
</dbReference>
<protein>
    <submittedName>
        <fullName evidence="7">L-2-hydroxyglutarate oxidase</fullName>
        <ecNumber evidence="7">1.1.3.-</ecNumber>
    </submittedName>
</protein>
<dbReference type="EMBL" id="JAATNW010000001">
    <property type="protein sequence ID" value="NMH58540.1"/>
    <property type="molecule type" value="Genomic_DNA"/>
</dbReference>
<sequence length="402" mass="44677">MRAHYDFVIIGAGIVGAAVARELALQYPNKTIALVEKETQPAQHQTGRNSGVIHAGVYYAPGSLKARFCREGLDATTELCKKNAIDFEQCGKIVVATNRQEEARLADLFERCKLNDLDPEMLTAEQIRRKEPNISGQAGMWVKQTGITDFKQVTNCLLQEAAARANVSFFYAAQVKSIDENADHIALTLTQNGDAIRIKGDYLISCAGVYADELIRQQGLPCDFKIVPFKGEYYRLHKRFDNVSQRLIYPVPDPAMPFLGVHLTKMIGGFTTVGPNAVLATGREAYDGVTLKPAELWRLASFPGLYKLLWQFKSSVLSELKTSLSKQYYVEQIQRYCADVREKDLYYYRPGIRAQAVSLRGELLHDFKFISSSRSLHVGNAPSPAATSAIPIAKSIVSQLST</sequence>
<dbReference type="SUPFAM" id="SSF51905">
    <property type="entry name" value="FAD/NAD(P)-binding domain"/>
    <property type="match status" value="1"/>
</dbReference>
<dbReference type="Pfam" id="PF01266">
    <property type="entry name" value="DAO"/>
    <property type="match status" value="1"/>
</dbReference>
<keyword evidence="2" id="KW-0285">Flavoprotein</keyword>
<evidence type="ECO:0000256" key="2">
    <source>
        <dbReference type="ARBA" id="ARBA00022630"/>
    </source>
</evidence>
<dbReference type="Proteomes" id="UP000709336">
    <property type="component" value="Unassembled WGS sequence"/>
</dbReference>
<evidence type="ECO:0000256" key="3">
    <source>
        <dbReference type="ARBA" id="ARBA00022827"/>
    </source>
</evidence>
<dbReference type="InterPro" id="IPR036188">
    <property type="entry name" value="FAD/NAD-bd_sf"/>
</dbReference>
<evidence type="ECO:0000313" key="7">
    <source>
        <dbReference type="EMBL" id="NMH58540.1"/>
    </source>
</evidence>
<dbReference type="Gene3D" id="3.30.9.10">
    <property type="entry name" value="D-Amino Acid Oxidase, subunit A, domain 2"/>
    <property type="match status" value="1"/>
</dbReference>
<proteinExistence type="inferred from homology"/>
<comment type="similarity">
    <text evidence="5">Belongs to the L2HGDH family.</text>
</comment>
<name>A0ABX1R015_9ALTE</name>
<evidence type="ECO:0000259" key="6">
    <source>
        <dbReference type="Pfam" id="PF01266"/>
    </source>
</evidence>
<comment type="caution">
    <text evidence="7">The sequence shown here is derived from an EMBL/GenBank/DDBJ whole genome shotgun (WGS) entry which is preliminary data.</text>
</comment>
<dbReference type="NCBIfam" id="NF008726">
    <property type="entry name" value="PRK11728.1"/>
    <property type="match status" value="1"/>
</dbReference>
<dbReference type="PANTHER" id="PTHR43104:SF2">
    <property type="entry name" value="L-2-HYDROXYGLUTARATE DEHYDROGENASE, MITOCHONDRIAL"/>
    <property type="match status" value="1"/>
</dbReference>
<dbReference type="RefSeq" id="WP_169209108.1">
    <property type="nucleotide sequence ID" value="NZ_JAATNW010000001.1"/>
</dbReference>
<evidence type="ECO:0000256" key="1">
    <source>
        <dbReference type="ARBA" id="ARBA00001974"/>
    </source>
</evidence>
<keyword evidence="4 7" id="KW-0560">Oxidoreductase</keyword>
<keyword evidence="3" id="KW-0274">FAD</keyword>
<gene>
    <name evidence="7" type="primary">lhgO</name>
    <name evidence="7" type="ORF">HCJ96_00690</name>
</gene>
<organism evidence="7 8">
    <name type="scientific">Alteromonas ponticola</name>
    <dbReference type="NCBI Taxonomy" id="2720613"/>
    <lineage>
        <taxon>Bacteria</taxon>
        <taxon>Pseudomonadati</taxon>
        <taxon>Pseudomonadota</taxon>
        <taxon>Gammaproteobacteria</taxon>
        <taxon>Alteromonadales</taxon>
        <taxon>Alteromonadaceae</taxon>
        <taxon>Alteromonas/Salinimonas group</taxon>
        <taxon>Alteromonas</taxon>
    </lineage>
</organism>